<organism evidence="1 2">
    <name type="scientific">Leptospira vanthielii</name>
    <dbReference type="NCBI Taxonomy" id="293085"/>
    <lineage>
        <taxon>Bacteria</taxon>
        <taxon>Pseudomonadati</taxon>
        <taxon>Spirochaetota</taxon>
        <taxon>Spirochaetia</taxon>
        <taxon>Leptospirales</taxon>
        <taxon>Leptospiraceae</taxon>
        <taxon>Leptospira</taxon>
    </lineage>
</organism>
<gene>
    <name evidence="1" type="ORF">EHQ95_00350</name>
</gene>
<evidence type="ECO:0000313" key="1">
    <source>
        <dbReference type="EMBL" id="TGM61734.1"/>
    </source>
</evidence>
<dbReference type="EMBL" id="RQHF01000006">
    <property type="protein sequence ID" value="TGM61734.1"/>
    <property type="molecule type" value="Genomic_DNA"/>
</dbReference>
<name>A0ABY2NUZ6_9LEPT</name>
<accession>A0ABY2NUZ6</accession>
<comment type="caution">
    <text evidence="1">The sequence shown here is derived from an EMBL/GenBank/DDBJ whole genome shotgun (WGS) entry which is preliminary data.</text>
</comment>
<evidence type="ECO:0000313" key="2">
    <source>
        <dbReference type="Proteomes" id="UP000298112"/>
    </source>
</evidence>
<reference evidence="2" key="1">
    <citation type="journal article" date="2019" name="PLoS Negl. Trop. Dis.">
        <title>Revisiting the worldwide diversity of Leptospira species in the environment.</title>
        <authorList>
            <person name="Vincent A.T."/>
            <person name="Schiettekatte O."/>
            <person name="Bourhy P."/>
            <person name="Veyrier F.J."/>
            <person name="Picardeau M."/>
        </authorList>
    </citation>
    <scope>NUCLEOTIDE SEQUENCE [LARGE SCALE GENOMIC DNA]</scope>
    <source>
        <strain evidence="2">201601955</strain>
    </source>
</reference>
<protein>
    <recommendedName>
        <fullName evidence="3">DUF1564 family protein</fullName>
    </recommendedName>
</protein>
<dbReference type="Proteomes" id="UP000298112">
    <property type="component" value="Unassembled WGS sequence"/>
</dbReference>
<proteinExistence type="predicted"/>
<sequence length="154" mass="17828">MASISAHLKCEYGYSCQTWLATYIADTYFASRYRTWFSTRLNPTHNGLSSNPLKLYEELDVITSKNDFNHSRIYQLRSSLIDWVAGSINNPLNASTIGYIIGVITHAPVRSFRPEIWRIELGNIHVTRLRSLGQYPDEYLLATLYMHEFMKLTD</sequence>
<keyword evidence="2" id="KW-1185">Reference proteome</keyword>
<evidence type="ECO:0008006" key="3">
    <source>
        <dbReference type="Google" id="ProtNLM"/>
    </source>
</evidence>
<dbReference type="RefSeq" id="WP_135656377.1">
    <property type="nucleotide sequence ID" value="NZ_RQHF01000006.1"/>
</dbReference>